<accession>A0ABY4BV49</accession>
<protein>
    <submittedName>
        <fullName evidence="1">Uncharacterized protein</fullName>
    </submittedName>
</protein>
<keyword evidence="2" id="KW-1185">Reference proteome</keyword>
<name>A0ABY4BV49_9MICO</name>
<reference evidence="1 2" key="1">
    <citation type="submission" date="2022-03" db="EMBL/GenBank/DDBJ databases">
        <title>Mucilaginibacter sp. isolated from the gut of Protaetia brevitarsis seulensis larvae.</title>
        <authorList>
            <person name="Won M."/>
            <person name="Kim S.-J."/>
            <person name="Kwon S.-W."/>
        </authorList>
    </citation>
    <scope>NUCLEOTIDE SEQUENCE [LARGE SCALE GENOMIC DNA]</scope>
    <source>
        <strain evidence="1 2">CFWR-12</strain>
    </source>
</reference>
<dbReference type="EMBL" id="CP094528">
    <property type="protein sequence ID" value="UOE43087.1"/>
    <property type="molecule type" value="Genomic_DNA"/>
</dbReference>
<gene>
    <name evidence="1" type="ORF">MTO99_12920</name>
</gene>
<proteinExistence type="predicted"/>
<sequence>MIEAKVARVLNTTDVALNKGSDAGVEVGMRFAILSDKGEDIRDPDTKEVLDSIQIAKTLVKIVSVTPRLSVGRTFRTIESVGFNRMLFGETKRHESLRSDESRVQQELDPNESLVKVGDKAVQYVGERFPGIVYEF</sequence>
<organism evidence="1 2">
    <name type="scientific">Agromyces larvae</name>
    <dbReference type="NCBI Taxonomy" id="2929802"/>
    <lineage>
        <taxon>Bacteria</taxon>
        <taxon>Bacillati</taxon>
        <taxon>Actinomycetota</taxon>
        <taxon>Actinomycetes</taxon>
        <taxon>Micrococcales</taxon>
        <taxon>Microbacteriaceae</taxon>
        <taxon>Agromyces</taxon>
    </lineage>
</organism>
<dbReference type="RefSeq" id="WP_243554053.1">
    <property type="nucleotide sequence ID" value="NZ_CP094528.1"/>
</dbReference>
<evidence type="ECO:0000313" key="1">
    <source>
        <dbReference type="EMBL" id="UOE43087.1"/>
    </source>
</evidence>
<dbReference type="Proteomes" id="UP000832097">
    <property type="component" value="Chromosome"/>
</dbReference>
<evidence type="ECO:0000313" key="2">
    <source>
        <dbReference type="Proteomes" id="UP000832097"/>
    </source>
</evidence>